<dbReference type="PANTHER" id="PTHR35867:SF1">
    <property type="entry name" value="PROTEIN RSEC"/>
    <property type="match status" value="1"/>
</dbReference>
<evidence type="ECO:0000313" key="2">
    <source>
        <dbReference type="EMBL" id="MBV6531018.1"/>
    </source>
</evidence>
<feature type="transmembrane region" description="Helical" evidence="1">
    <location>
        <begin position="107"/>
        <end position="126"/>
    </location>
</feature>
<keyword evidence="1" id="KW-0472">Membrane</keyword>
<organism evidence="3 4">
    <name type="scientific">Ursidibacter maritimus</name>
    <dbReference type="NCBI Taxonomy" id="1331689"/>
    <lineage>
        <taxon>Bacteria</taxon>
        <taxon>Pseudomonadati</taxon>
        <taxon>Pseudomonadota</taxon>
        <taxon>Gammaproteobacteria</taxon>
        <taxon>Pasteurellales</taxon>
        <taxon>Pasteurellaceae</taxon>
        <taxon>Ursidibacter</taxon>
    </lineage>
</organism>
<evidence type="ECO:0000313" key="3">
    <source>
        <dbReference type="EMBL" id="MBV6546198.1"/>
    </source>
</evidence>
<dbReference type="InterPro" id="IPR007359">
    <property type="entry name" value="SigmaE_reg_RseC_MucC"/>
</dbReference>
<keyword evidence="5" id="KW-1185">Reference proteome</keyword>
<dbReference type="AlphaFoldDB" id="A0A949SY88"/>
<name>A0A949SY88_9PAST</name>
<evidence type="ECO:0000313" key="5">
    <source>
        <dbReference type="Proteomes" id="UP001196379"/>
    </source>
</evidence>
<dbReference type="EMBL" id="JABULY010000001">
    <property type="protein sequence ID" value="MBV6531018.1"/>
    <property type="molecule type" value="Genomic_DNA"/>
</dbReference>
<sequence length="142" mass="15268">MMIEQATVLDYQNGVAKVQCFAKSGCGACSATSSCGTKSLSALAGEKLAPQFELSVNQVLKVGDRIEIGLSENSLLISVFWLYLIPLIVLVGSTLLLSQWISNELGLAFGILTTTAIAFVIVKKIIAQKQQGEFTPVFLRKI</sequence>
<proteinExistence type="predicted"/>
<dbReference type="RefSeq" id="WP_157402584.1">
    <property type="nucleotide sequence ID" value="NZ_JABULY010000001.1"/>
</dbReference>
<dbReference type="Proteomes" id="UP001196379">
    <property type="component" value="Unassembled WGS sequence"/>
</dbReference>
<protein>
    <submittedName>
        <fullName evidence="3">SoxR reducing system RseC family protein</fullName>
    </submittedName>
</protein>
<dbReference type="PIRSF" id="PIRSF004923">
    <property type="entry name" value="RseC"/>
    <property type="match status" value="1"/>
</dbReference>
<dbReference type="EMBL" id="JABUMC010000003">
    <property type="protein sequence ID" value="MBV6546198.1"/>
    <property type="molecule type" value="Genomic_DNA"/>
</dbReference>
<keyword evidence="1" id="KW-1133">Transmembrane helix</keyword>
<gene>
    <name evidence="2" type="ORF">HT657_02455</name>
    <name evidence="3" type="ORF">HT672_02640</name>
</gene>
<dbReference type="OrthoDB" id="9795854at2"/>
<dbReference type="GeneID" id="65548396"/>
<reference evidence="3 5" key="1">
    <citation type="journal article" date="2021" name="Mol. Ecol.">
        <title>Polar bear-adapted Ursidibacter maritimus are remarkably conserved after generations in captivity.</title>
        <authorList>
            <person name="Espinosa-Gongora C."/>
            <person name="Hansen M.J."/>
            <person name="Bertelsen M.F."/>
            <person name="Bojesen A.M."/>
        </authorList>
    </citation>
    <scope>NUCLEOTIDE SEQUENCE</scope>
    <source>
        <strain evidence="3">Pb43105x</strain>
        <strain evidence="2 5">Pb43106</strain>
    </source>
</reference>
<dbReference type="InterPro" id="IPR026268">
    <property type="entry name" value="RseC"/>
</dbReference>
<feature type="transmembrane region" description="Helical" evidence="1">
    <location>
        <begin position="75"/>
        <end position="101"/>
    </location>
</feature>
<dbReference type="Pfam" id="PF04246">
    <property type="entry name" value="RseC_MucC"/>
    <property type="match status" value="1"/>
</dbReference>
<evidence type="ECO:0000313" key="4">
    <source>
        <dbReference type="Proteomes" id="UP000732858"/>
    </source>
</evidence>
<comment type="caution">
    <text evidence="3">The sequence shown here is derived from an EMBL/GenBank/DDBJ whole genome shotgun (WGS) entry which is preliminary data.</text>
</comment>
<keyword evidence="1" id="KW-0812">Transmembrane</keyword>
<evidence type="ECO:0000256" key="1">
    <source>
        <dbReference type="SAM" id="Phobius"/>
    </source>
</evidence>
<accession>A0A949SY88</accession>
<dbReference type="Proteomes" id="UP000732858">
    <property type="component" value="Unassembled WGS sequence"/>
</dbReference>
<dbReference type="PANTHER" id="PTHR35867">
    <property type="entry name" value="PROTEIN RSEC"/>
    <property type="match status" value="1"/>
</dbReference>